<proteinExistence type="predicted"/>
<reference evidence="2" key="1">
    <citation type="journal article" date="2019" name="Int. J. Syst. Evol. Microbiol.">
        <title>The Global Catalogue of Microorganisms (GCM) 10K type strain sequencing project: providing services to taxonomists for standard genome sequencing and annotation.</title>
        <authorList>
            <consortium name="The Broad Institute Genomics Platform"/>
            <consortium name="The Broad Institute Genome Sequencing Center for Infectious Disease"/>
            <person name="Wu L."/>
            <person name="Ma J."/>
        </authorList>
    </citation>
    <scope>NUCLEOTIDE SEQUENCE [LARGE SCALE GENOMIC DNA]</scope>
    <source>
        <strain evidence="2">CGMCC 1.16275</strain>
    </source>
</reference>
<protein>
    <submittedName>
        <fullName evidence="1">Ribose-phosphate pyrophosphokinase</fullName>
    </submittedName>
</protein>
<organism evidence="1 2">
    <name type="scientific">Sphingomonas tabacisoli</name>
    <dbReference type="NCBI Taxonomy" id="2249466"/>
    <lineage>
        <taxon>Bacteria</taxon>
        <taxon>Pseudomonadati</taxon>
        <taxon>Pseudomonadota</taxon>
        <taxon>Alphaproteobacteria</taxon>
        <taxon>Sphingomonadales</taxon>
        <taxon>Sphingomonadaceae</taxon>
        <taxon>Sphingomonas</taxon>
    </lineage>
</organism>
<sequence length="131" mass="14160">MVNAVSIRDRAEAGQTPLFDVAAVRALLIEAAAEGRAVSYSEALAQLGHRFTRPKMRAFCKTLDAVDSAGAAAGEPELAVLVVRESDGLPGQGWWVARVDPLGHEGDWTGPEARALVRELQQQAFDYWSAR</sequence>
<gene>
    <name evidence="1" type="ORF">ACFSCW_01945</name>
</gene>
<name>A0ABW4I023_9SPHN</name>
<dbReference type="Proteomes" id="UP001597115">
    <property type="component" value="Unassembled WGS sequence"/>
</dbReference>
<dbReference type="RefSeq" id="WP_380886339.1">
    <property type="nucleotide sequence ID" value="NZ_JBHUDY010000001.1"/>
</dbReference>
<accession>A0ABW4I023</accession>
<dbReference type="EMBL" id="JBHUDY010000001">
    <property type="protein sequence ID" value="MFD1610560.1"/>
    <property type="molecule type" value="Genomic_DNA"/>
</dbReference>
<evidence type="ECO:0000313" key="2">
    <source>
        <dbReference type="Proteomes" id="UP001597115"/>
    </source>
</evidence>
<comment type="caution">
    <text evidence="1">The sequence shown here is derived from an EMBL/GenBank/DDBJ whole genome shotgun (WGS) entry which is preliminary data.</text>
</comment>
<evidence type="ECO:0000313" key="1">
    <source>
        <dbReference type="EMBL" id="MFD1610560.1"/>
    </source>
</evidence>
<keyword evidence="2" id="KW-1185">Reference proteome</keyword>